<evidence type="ECO:0008006" key="4">
    <source>
        <dbReference type="Google" id="ProtNLM"/>
    </source>
</evidence>
<dbReference type="EMBL" id="JABFUD020000005">
    <property type="protein sequence ID" value="KAI5079371.1"/>
    <property type="molecule type" value="Genomic_DNA"/>
</dbReference>
<name>A0A9D4V4T6_ADICA</name>
<accession>A0A9D4V4T6</accession>
<dbReference type="Proteomes" id="UP000886520">
    <property type="component" value="Chromosome 5"/>
</dbReference>
<keyword evidence="3" id="KW-1185">Reference proteome</keyword>
<proteinExistence type="predicted"/>
<evidence type="ECO:0000256" key="1">
    <source>
        <dbReference type="SAM" id="MobiDB-lite"/>
    </source>
</evidence>
<gene>
    <name evidence="2" type="ORF">GOP47_0004850</name>
</gene>
<reference evidence="2 3" key="1">
    <citation type="submission" date="2021-01" db="EMBL/GenBank/DDBJ databases">
        <title>Adiantum capillus-veneris genome.</title>
        <authorList>
            <person name="Fang Y."/>
            <person name="Liao Q."/>
        </authorList>
    </citation>
    <scope>NUCLEOTIDE SEQUENCE [LARGE SCALE GENOMIC DNA]</scope>
    <source>
        <strain evidence="2">H3</strain>
        <tissue evidence="2">Leaf</tissue>
    </source>
</reference>
<evidence type="ECO:0000313" key="3">
    <source>
        <dbReference type="Proteomes" id="UP000886520"/>
    </source>
</evidence>
<dbReference type="AlphaFoldDB" id="A0A9D4V4T6"/>
<protein>
    <recommendedName>
        <fullName evidence="4">Flagellar associated protein</fullName>
    </recommendedName>
</protein>
<sequence length="322" mass="37014">MEKKVDEKPWGRFQSTYMREMSAPLKKEDYTCATRHGVRDGQAKAKSDVTTRFKFPTGVSAYEIEYGHGKPPALEDYGDSKQPSNDHSVACASLAGYNTTYHDQSFVLQHQNEPEEKRYRKDDEKLNHKAHEDVSKEQSRHIFGPWNHTGTNAEDIFIQRDRVKRAQKGTYYLPGYMGHEPMHNPPSTTAFDRRSPEKEKMLLYDLDQYSRELWPHYKGHKPQALVNVKNTPSPTKQTTYGYTNSMMQRQQDWESAHRLTKPRIPNPQKRGGTKTFFTQGTSGTTSANGVLMAEKYYSFVRPLEGTLVSFAADKALASRYLE</sequence>
<comment type="caution">
    <text evidence="2">The sequence shown here is derived from an EMBL/GenBank/DDBJ whole genome shotgun (WGS) entry which is preliminary data.</text>
</comment>
<feature type="region of interest" description="Disordered" evidence="1">
    <location>
        <begin position="261"/>
        <end position="281"/>
    </location>
</feature>
<organism evidence="2 3">
    <name type="scientific">Adiantum capillus-veneris</name>
    <name type="common">Maidenhair fern</name>
    <dbReference type="NCBI Taxonomy" id="13818"/>
    <lineage>
        <taxon>Eukaryota</taxon>
        <taxon>Viridiplantae</taxon>
        <taxon>Streptophyta</taxon>
        <taxon>Embryophyta</taxon>
        <taxon>Tracheophyta</taxon>
        <taxon>Polypodiopsida</taxon>
        <taxon>Polypodiidae</taxon>
        <taxon>Polypodiales</taxon>
        <taxon>Pteridineae</taxon>
        <taxon>Pteridaceae</taxon>
        <taxon>Vittarioideae</taxon>
        <taxon>Adiantum</taxon>
    </lineage>
</organism>
<feature type="region of interest" description="Disordered" evidence="1">
    <location>
        <begin position="174"/>
        <end position="193"/>
    </location>
</feature>
<dbReference type="OrthoDB" id="1877139at2759"/>
<evidence type="ECO:0000313" key="2">
    <source>
        <dbReference type="EMBL" id="KAI5079371.1"/>
    </source>
</evidence>